<dbReference type="AlphaFoldDB" id="A0A7X5Y9V8"/>
<dbReference type="EMBL" id="JAATJC010000001">
    <property type="protein sequence ID" value="NJC06610.1"/>
    <property type="molecule type" value="Genomic_DNA"/>
</dbReference>
<evidence type="ECO:0000313" key="1">
    <source>
        <dbReference type="EMBL" id="NJC06610.1"/>
    </source>
</evidence>
<keyword evidence="2" id="KW-1185">Reference proteome</keyword>
<sequence length="85" mass="9302">MTARLDVDFTPAEGAMLRILGLIERRGYRIRELILAERPAHTSSLSILIEAHDAGRQPDTVARQLGNLFDVSSVTLSPSQQSACP</sequence>
<organism evidence="1 2">
    <name type="scientific">Sphingomonas kaistensis</name>
    <dbReference type="NCBI Taxonomy" id="298708"/>
    <lineage>
        <taxon>Bacteria</taxon>
        <taxon>Pseudomonadati</taxon>
        <taxon>Pseudomonadota</taxon>
        <taxon>Alphaproteobacteria</taxon>
        <taxon>Sphingomonadales</taxon>
        <taxon>Sphingomonadaceae</taxon>
        <taxon>Sphingomonas</taxon>
    </lineage>
</organism>
<dbReference type="RefSeq" id="WP_168069924.1">
    <property type="nucleotide sequence ID" value="NZ_JAATJC010000001.1"/>
</dbReference>
<name>A0A7X5Y9V8_9SPHN</name>
<dbReference type="Pfam" id="PF13710">
    <property type="entry name" value="ACT_5"/>
    <property type="match status" value="1"/>
</dbReference>
<reference evidence="1 2" key="1">
    <citation type="submission" date="2020-03" db="EMBL/GenBank/DDBJ databases">
        <title>Genomic Encyclopedia of Type Strains, Phase IV (KMG-IV): sequencing the most valuable type-strain genomes for metagenomic binning, comparative biology and taxonomic classification.</title>
        <authorList>
            <person name="Goeker M."/>
        </authorList>
    </citation>
    <scope>NUCLEOTIDE SEQUENCE [LARGE SCALE GENOMIC DNA]</scope>
    <source>
        <strain evidence="1 2">DSM 16846</strain>
    </source>
</reference>
<dbReference type="SUPFAM" id="SSF55021">
    <property type="entry name" value="ACT-like"/>
    <property type="match status" value="1"/>
</dbReference>
<accession>A0A7X5Y9V8</accession>
<comment type="caution">
    <text evidence="1">The sequence shown here is derived from an EMBL/GenBank/DDBJ whole genome shotgun (WGS) entry which is preliminary data.</text>
</comment>
<evidence type="ECO:0000313" key="2">
    <source>
        <dbReference type="Proteomes" id="UP000558192"/>
    </source>
</evidence>
<protein>
    <submittedName>
        <fullName evidence="1">Acetolactate synthase regulatory subunit</fullName>
    </submittedName>
</protein>
<dbReference type="InterPro" id="IPR045865">
    <property type="entry name" value="ACT-like_dom_sf"/>
</dbReference>
<dbReference type="Gene3D" id="3.30.70.260">
    <property type="match status" value="1"/>
</dbReference>
<proteinExistence type="predicted"/>
<gene>
    <name evidence="1" type="ORF">GGQ97_002403</name>
</gene>
<dbReference type="Proteomes" id="UP000558192">
    <property type="component" value="Unassembled WGS sequence"/>
</dbReference>